<accession>A0A386N7L0</accession>
<dbReference type="EMBL" id="MG581492">
    <property type="protein sequence ID" value="AYE19300.1"/>
    <property type="molecule type" value="mRNA"/>
</dbReference>
<dbReference type="AlphaFoldDB" id="A0A386N7L0"/>
<protein>
    <submittedName>
        <fullName evidence="2">Methionine-rich protein</fullName>
    </submittedName>
</protein>
<proteinExistence type="evidence at transcript level"/>
<sequence>MAAKMLALFAFIALCASATTATVLPQYYPTTMAMGAMNPCLQYCMIQQAFAMGSLASPAMMMLQQQLALPFQQYWKPMMTPDMMMLPQCHCDAIWQVVQQQQHMRMMAEMAIQLPFMFDPVAMATSPVFFQQPFVGAAF</sequence>
<feature type="signal peptide" evidence="1">
    <location>
        <begin position="1"/>
        <end position="21"/>
    </location>
</feature>
<evidence type="ECO:0000256" key="1">
    <source>
        <dbReference type="SAM" id="SignalP"/>
    </source>
</evidence>
<reference evidence="2" key="1">
    <citation type="submission" date="2017-11" db="EMBL/GenBank/DDBJ databases">
        <title>Cloning and phylogenetic analysis of methionine-rich storage protein genes in Gramineae plants.</title>
        <authorList>
            <person name="Chen H."/>
            <person name="Rao L."/>
            <person name="Qiu Y."/>
        </authorList>
    </citation>
    <scope>NUCLEOTIDE SEQUENCE</scope>
</reference>
<evidence type="ECO:0000313" key="2">
    <source>
        <dbReference type="EMBL" id="AYE19300.1"/>
    </source>
</evidence>
<feature type="chain" id="PRO_5017266339" evidence="1">
    <location>
        <begin position="22"/>
        <end position="139"/>
    </location>
</feature>
<name>A0A386N7L0_PHRAU</name>
<organism evidence="2">
    <name type="scientific">Phragmites australis</name>
    <name type="common">Common reed</name>
    <name type="synonym">Arundo australis</name>
    <dbReference type="NCBI Taxonomy" id="29695"/>
    <lineage>
        <taxon>Eukaryota</taxon>
        <taxon>Viridiplantae</taxon>
        <taxon>Streptophyta</taxon>
        <taxon>Embryophyta</taxon>
        <taxon>Tracheophyta</taxon>
        <taxon>Spermatophyta</taxon>
        <taxon>Magnoliopsida</taxon>
        <taxon>Liliopsida</taxon>
        <taxon>Poales</taxon>
        <taxon>Poaceae</taxon>
        <taxon>PACMAD clade</taxon>
        <taxon>Arundinoideae</taxon>
        <taxon>Molinieae</taxon>
        <taxon>Molininae</taxon>
        <taxon>Phragmites</taxon>
    </lineage>
</organism>
<keyword evidence="1" id="KW-0732">Signal</keyword>